<dbReference type="InterPro" id="IPR007730">
    <property type="entry name" value="SPOR-like_dom"/>
</dbReference>
<proteinExistence type="predicted"/>
<reference evidence="4 5" key="1">
    <citation type="submission" date="2020-10" db="EMBL/GenBank/DDBJ databases">
        <title>The genome of sulfurovum sp.</title>
        <authorList>
            <person name="Xie S."/>
            <person name="Shao Z."/>
            <person name="Jiang L."/>
        </authorList>
    </citation>
    <scope>NUCLEOTIDE SEQUENCE [LARGE SCALE GENOMIC DNA]</scope>
    <source>
        <strain evidence="4 5">ST-419</strain>
    </source>
</reference>
<gene>
    <name evidence="4" type="ORF">IMZ28_08560</name>
</gene>
<dbReference type="GO" id="GO:0032153">
    <property type="term" value="C:cell division site"/>
    <property type="evidence" value="ECO:0007669"/>
    <property type="project" value="TreeGrafter"/>
</dbReference>
<evidence type="ECO:0000313" key="4">
    <source>
        <dbReference type="EMBL" id="QOR61482.1"/>
    </source>
</evidence>
<feature type="transmembrane region" description="Helical" evidence="2">
    <location>
        <begin position="24"/>
        <end position="46"/>
    </location>
</feature>
<evidence type="ECO:0000256" key="1">
    <source>
        <dbReference type="SAM" id="MobiDB-lite"/>
    </source>
</evidence>
<dbReference type="RefSeq" id="WP_197548156.1">
    <property type="nucleotide sequence ID" value="NZ_CP063164.1"/>
</dbReference>
<dbReference type="InterPro" id="IPR052521">
    <property type="entry name" value="Cell_div_SPOR-domain"/>
</dbReference>
<feature type="compositionally biased region" description="Basic and acidic residues" evidence="1">
    <location>
        <begin position="102"/>
        <end position="127"/>
    </location>
</feature>
<dbReference type="EMBL" id="CP063164">
    <property type="protein sequence ID" value="QOR61482.1"/>
    <property type="molecule type" value="Genomic_DNA"/>
</dbReference>
<evidence type="ECO:0000256" key="2">
    <source>
        <dbReference type="SAM" id="Phobius"/>
    </source>
</evidence>
<dbReference type="SUPFAM" id="SSF110997">
    <property type="entry name" value="Sporulation related repeat"/>
    <property type="match status" value="1"/>
</dbReference>
<dbReference type="Pfam" id="PF05036">
    <property type="entry name" value="SPOR"/>
    <property type="match status" value="1"/>
</dbReference>
<dbReference type="PANTHER" id="PTHR38687">
    <property type="entry name" value="CELL DIVISION PROTEIN DEDD-RELATED"/>
    <property type="match status" value="1"/>
</dbReference>
<dbReference type="InterPro" id="IPR036680">
    <property type="entry name" value="SPOR-like_sf"/>
</dbReference>
<organism evidence="4 5">
    <name type="scientific">Sulfurovum indicum</name>
    <dbReference type="NCBI Taxonomy" id="2779528"/>
    <lineage>
        <taxon>Bacteria</taxon>
        <taxon>Pseudomonadati</taxon>
        <taxon>Campylobacterota</taxon>
        <taxon>Epsilonproteobacteria</taxon>
        <taxon>Campylobacterales</taxon>
        <taxon>Sulfurovaceae</taxon>
        <taxon>Sulfurovum</taxon>
    </lineage>
</organism>
<keyword evidence="2" id="KW-0472">Membrane</keyword>
<dbReference type="Proteomes" id="UP000595074">
    <property type="component" value="Chromosome"/>
</dbReference>
<dbReference type="AlphaFoldDB" id="A0A7M1S357"/>
<dbReference type="Gene3D" id="3.30.70.1070">
    <property type="entry name" value="Sporulation related repeat"/>
    <property type="match status" value="1"/>
</dbReference>
<evidence type="ECO:0000313" key="5">
    <source>
        <dbReference type="Proteomes" id="UP000595074"/>
    </source>
</evidence>
<keyword evidence="5" id="KW-1185">Reference proteome</keyword>
<feature type="region of interest" description="Disordered" evidence="1">
    <location>
        <begin position="93"/>
        <end position="145"/>
    </location>
</feature>
<dbReference type="GO" id="GO:0032506">
    <property type="term" value="P:cytokinetic process"/>
    <property type="evidence" value="ECO:0007669"/>
    <property type="project" value="TreeGrafter"/>
</dbReference>
<dbReference type="PANTHER" id="PTHR38687:SF1">
    <property type="entry name" value="CELL DIVISION PROTEIN DEDD"/>
    <property type="match status" value="1"/>
</dbReference>
<accession>A0A7M1S357</accession>
<keyword evidence="2" id="KW-1133">Transmembrane helix</keyword>
<sequence>MNDHNLDDLIIDTPTKKGGKVKGFLTITALFIVVLIVAIILTRIILKDPGEDHAALLENDTEIISPELTLQHTDEESKQDEIALSEMIKEEMEAPQKASETLSEKTTDTHTEKVAKKETVVNEEKQPESLPRTKTAATLKTPEKKPLISKASTAKKEHAGTAAETTSLPKVKAVTKQKPKRVTPAKNEHNTFYIQVGSFSKAPSSDSRLITAIKKQGYRYKIITANGMKKVLVGPYKSRADVDRALARIRDLINKSAFVVKK</sequence>
<evidence type="ECO:0000259" key="3">
    <source>
        <dbReference type="PROSITE" id="PS51724"/>
    </source>
</evidence>
<dbReference type="GO" id="GO:0042834">
    <property type="term" value="F:peptidoglycan binding"/>
    <property type="evidence" value="ECO:0007669"/>
    <property type="project" value="InterPro"/>
</dbReference>
<protein>
    <submittedName>
        <fullName evidence="4">SPOR domain-containing protein</fullName>
    </submittedName>
</protein>
<keyword evidence="2" id="KW-0812">Transmembrane</keyword>
<dbReference type="GO" id="GO:0030428">
    <property type="term" value="C:cell septum"/>
    <property type="evidence" value="ECO:0007669"/>
    <property type="project" value="TreeGrafter"/>
</dbReference>
<dbReference type="KEGG" id="sinu:IMZ28_08560"/>
<feature type="domain" description="SPOR" evidence="3">
    <location>
        <begin position="186"/>
        <end position="262"/>
    </location>
</feature>
<dbReference type="PROSITE" id="PS51724">
    <property type="entry name" value="SPOR"/>
    <property type="match status" value="1"/>
</dbReference>
<name>A0A7M1S357_9BACT</name>